<organism evidence="3 4">
    <name type="scientific">Kribbella caucasensis</name>
    <dbReference type="NCBI Taxonomy" id="2512215"/>
    <lineage>
        <taxon>Bacteria</taxon>
        <taxon>Bacillati</taxon>
        <taxon>Actinomycetota</taxon>
        <taxon>Actinomycetes</taxon>
        <taxon>Propionibacteriales</taxon>
        <taxon>Kribbellaceae</taxon>
        <taxon>Kribbella</taxon>
    </lineage>
</organism>
<dbReference type="PRINTS" id="PR00081">
    <property type="entry name" value="GDHRDH"/>
</dbReference>
<dbReference type="InterPro" id="IPR036291">
    <property type="entry name" value="NAD(P)-bd_dom_sf"/>
</dbReference>
<sequence>MTETPQSTGVVVTGAAQGIGAAIAERFAAAGWHVVGVDLSGEVLPLLEQDGHDYVSGDAGDPDVIGLACKRAEALGSGLAAFVANAGIASPGETADYPLEEWDRVLDVNLRGAFVGAKTARPLLREGSSVVMLSSICAVQGFGARASYCASKAGIEGLVRSLATEWGPDGIRVNAVAPGTVTTPLQQAVVASGRASMERYLDRIPMKRVGRPEEVADAVFYLASPQASYVSGVVLPVDGGWAGGGLPATGAVGWGRY</sequence>
<dbReference type="Pfam" id="PF13561">
    <property type="entry name" value="adh_short_C2"/>
    <property type="match status" value="1"/>
</dbReference>
<dbReference type="SUPFAM" id="SSF51735">
    <property type="entry name" value="NAD(P)-binding Rossmann-fold domains"/>
    <property type="match status" value="1"/>
</dbReference>
<dbReference type="Proteomes" id="UP000295388">
    <property type="component" value="Unassembled WGS sequence"/>
</dbReference>
<dbReference type="AlphaFoldDB" id="A0A4R6KEJ3"/>
<dbReference type="FunFam" id="3.40.50.720:FF:000084">
    <property type="entry name" value="Short-chain dehydrogenase reductase"/>
    <property type="match status" value="1"/>
</dbReference>
<dbReference type="InterPro" id="IPR020904">
    <property type="entry name" value="Sc_DH/Rdtase_CS"/>
</dbReference>
<evidence type="ECO:0000313" key="3">
    <source>
        <dbReference type="EMBL" id="TDO48697.1"/>
    </source>
</evidence>
<dbReference type="Gene3D" id="3.40.50.720">
    <property type="entry name" value="NAD(P)-binding Rossmann-like Domain"/>
    <property type="match status" value="1"/>
</dbReference>
<dbReference type="PANTHER" id="PTHR42760:SF123">
    <property type="entry name" value="OXIDOREDUCTASE"/>
    <property type="match status" value="1"/>
</dbReference>
<reference evidence="3 4" key="1">
    <citation type="submission" date="2019-03" db="EMBL/GenBank/DDBJ databases">
        <title>Genomic Encyclopedia of Type Strains, Phase III (KMG-III): the genomes of soil and plant-associated and newly described type strains.</title>
        <authorList>
            <person name="Whitman W."/>
        </authorList>
    </citation>
    <scope>NUCLEOTIDE SEQUENCE [LARGE SCALE GENOMIC DNA]</scope>
    <source>
        <strain evidence="3 4">VKM Ac-2527</strain>
    </source>
</reference>
<proteinExistence type="inferred from homology"/>
<dbReference type="CDD" id="cd05233">
    <property type="entry name" value="SDR_c"/>
    <property type="match status" value="1"/>
</dbReference>
<keyword evidence="4" id="KW-1185">Reference proteome</keyword>
<evidence type="ECO:0000256" key="1">
    <source>
        <dbReference type="ARBA" id="ARBA00006484"/>
    </source>
</evidence>
<evidence type="ECO:0000256" key="2">
    <source>
        <dbReference type="ARBA" id="ARBA00023002"/>
    </source>
</evidence>
<name>A0A4R6KEJ3_9ACTN</name>
<comment type="similarity">
    <text evidence="1">Belongs to the short-chain dehydrogenases/reductases (SDR) family.</text>
</comment>
<protein>
    <submittedName>
        <fullName evidence="3">3-oxoacyl-[acyl-carrier protein] reductase</fullName>
    </submittedName>
</protein>
<dbReference type="InterPro" id="IPR002347">
    <property type="entry name" value="SDR_fam"/>
</dbReference>
<dbReference type="PRINTS" id="PR00080">
    <property type="entry name" value="SDRFAMILY"/>
</dbReference>
<gene>
    <name evidence="3" type="ORF">EV643_107327</name>
</gene>
<dbReference type="PROSITE" id="PS00061">
    <property type="entry name" value="ADH_SHORT"/>
    <property type="match status" value="1"/>
</dbReference>
<dbReference type="GO" id="GO:0030497">
    <property type="term" value="P:fatty acid elongation"/>
    <property type="evidence" value="ECO:0007669"/>
    <property type="project" value="TreeGrafter"/>
</dbReference>
<evidence type="ECO:0000313" key="4">
    <source>
        <dbReference type="Proteomes" id="UP000295388"/>
    </source>
</evidence>
<dbReference type="PANTHER" id="PTHR42760">
    <property type="entry name" value="SHORT-CHAIN DEHYDROGENASES/REDUCTASES FAMILY MEMBER"/>
    <property type="match status" value="1"/>
</dbReference>
<dbReference type="EMBL" id="SNWQ01000007">
    <property type="protein sequence ID" value="TDO48697.1"/>
    <property type="molecule type" value="Genomic_DNA"/>
</dbReference>
<dbReference type="RefSeq" id="WP_166665464.1">
    <property type="nucleotide sequence ID" value="NZ_SNWQ01000007.1"/>
</dbReference>
<accession>A0A4R6KEJ3</accession>
<comment type="caution">
    <text evidence="3">The sequence shown here is derived from an EMBL/GenBank/DDBJ whole genome shotgun (WGS) entry which is preliminary data.</text>
</comment>
<dbReference type="GO" id="GO:0016616">
    <property type="term" value="F:oxidoreductase activity, acting on the CH-OH group of donors, NAD or NADP as acceptor"/>
    <property type="evidence" value="ECO:0007669"/>
    <property type="project" value="TreeGrafter"/>
</dbReference>
<keyword evidence="2" id="KW-0560">Oxidoreductase</keyword>